<dbReference type="Gene3D" id="3.40.640.10">
    <property type="entry name" value="Type I PLP-dependent aspartate aminotransferase-like (Major domain)"/>
    <property type="match status" value="1"/>
</dbReference>
<dbReference type="EMBL" id="JAANNP010000057">
    <property type="protein sequence ID" value="NHC15804.1"/>
    <property type="molecule type" value="Genomic_DNA"/>
</dbReference>
<accession>A0ABX0H187</accession>
<evidence type="ECO:0000256" key="1">
    <source>
        <dbReference type="ARBA" id="ARBA00022642"/>
    </source>
</evidence>
<dbReference type="InterPro" id="IPR015422">
    <property type="entry name" value="PyrdxlP-dep_Trfase_small"/>
</dbReference>
<dbReference type="Proteomes" id="UP000800981">
    <property type="component" value="Unassembled WGS sequence"/>
</dbReference>
<dbReference type="Gene3D" id="3.90.1150.10">
    <property type="entry name" value="Aspartate Aminotransferase, domain 1"/>
    <property type="match status" value="1"/>
</dbReference>
<dbReference type="SUPFAM" id="SSF53383">
    <property type="entry name" value="PLP-dependent transferases"/>
    <property type="match status" value="1"/>
</dbReference>
<evidence type="ECO:0000313" key="5">
    <source>
        <dbReference type="EMBL" id="NHC15804.1"/>
    </source>
</evidence>
<reference evidence="5 6" key="1">
    <citation type="submission" date="2020-03" db="EMBL/GenBank/DDBJ databases">
        <title>Two novel Motilibacter sp.</title>
        <authorList>
            <person name="Liu S."/>
        </authorList>
    </citation>
    <scope>NUCLEOTIDE SEQUENCE [LARGE SCALE GENOMIC DNA]</scope>
    <source>
        <strain evidence="5 6">E257</strain>
    </source>
</reference>
<dbReference type="GO" id="GO:0008483">
    <property type="term" value="F:transaminase activity"/>
    <property type="evidence" value="ECO:0007669"/>
    <property type="project" value="UniProtKB-KW"/>
</dbReference>
<dbReference type="Pfam" id="PF00266">
    <property type="entry name" value="Aminotran_5"/>
    <property type="match status" value="1"/>
</dbReference>
<keyword evidence="6" id="KW-1185">Reference proteome</keyword>
<protein>
    <submittedName>
        <fullName evidence="5">Aminotransferase class V-fold PLP-dependent enzyme</fullName>
    </submittedName>
</protein>
<sequence>MAHEDLLQLRADHPVLSRGTYLASHTLGAMHRRTPERLAEFSTLWAERGVASWGVWGPEVRRVADLVGSIVGAPPGTTVLRQSVADLLGAVASAVDWSGPRNRVVYSDLEWPSSHYLWTEQQRHGAEVVVVPSEPDPALPDEPAIEASVERLVAAIDERTAVVPISHVLFRTSALVDVRPVVERAHAVGALVVLDAYQSAGCVPVDVVALGVDACVGGSVKWLCGGPGAAWMYVAPHAADRLRPAAVGWWGHARPFDFEFGPMDYAEGAMRFAGGTPGVPSAYAASAGYEAVLAAGVERIRERSVSLTQPLLEDALSRGFTVRSPRDPARRGGAVAIDPGDALRVRDELLVRGFTVDARPGVGLRIGPHFYNSAEECVAVLDAVEEILRETSSPASATMAW</sequence>
<evidence type="ECO:0000256" key="2">
    <source>
        <dbReference type="ARBA" id="ARBA00022801"/>
    </source>
</evidence>
<keyword evidence="1" id="KW-0662">Pyridine nucleotide biosynthesis</keyword>
<evidence type="ECO:0000259" key="4">
    <source>
        <dbReference type="Pfam" id="PF00266"/>
    </source>
</evidence>
<proteinExistence type="predicted"/>
<evidence type="ECO:0000313" key="6">
    <source>
        <dbReference type="Proteomes" id="UP000800981"/>
    </source>
</evidence>
<dbReference type="InterPro" id="IPR010111">
    <property type="entry name" value="Kynureninase"/>
</dbReference>
<dbReference type="PANTHER" id="PTHR14084">
    <property type="entry name" value="KYNURENINASE"/>
    <property type="match status" value="1"/>
</dbReference>
<dbReference type="PANTHER" id="PTHR14084:SF0">
    <property type="entry name" value="KYNURENINASE"/>
    <property type="match status" value="1"/>
</dbReference>
<dbReference type="InterPro" id="IPR000192">
    <property type="entry name" value="Aminotrans_V_dom"/>
</dbReference>
<keyword evidence="5" id="KW-0032">Aminotransferase</keyword>
<name>A0ABX0H187_9ACTN</name>
<gene>
    <name evidence="5" type="ORF">G9H71_18645</name>
</gene>
<keyword evidence="3" id="KW-0663">Pyridoxal phosphate</keyword>
<dbReference type="InterPro" id="IPR015421">
    <property type="entry name" value="PyrdxlP-dep_Trfase_major"/>
</dbReference>
<keyword evidence="5" id="KW-0808">Transferase</keyword>
<evidence type="ECO:0000256" key="3">
    <source>
        <dbReference type="ARBA" id="ARBA00022898"/>
    </source>
</evidence>
<keyword evidence="2" id="KW-0378">Hydrolase</keyword>
<organism evidence="5 6">
    <name type="scientific">Motilibacter deserti</name>
    <dbReference type="NCBI Taxonomy" id="2714956"/>
    <lineage>
        <taxon>Bacteria</taxon>
        <taxon>Bacillati</taxon>
        <taxon>Actinomycetota</taxon>
        <taxon>Actinomycetes</taxon>
        <taxon>Motilibacterales</taxon>
        <taxon>Motilibacteraceae</taxon>
        <taxon>Motilibacter</taxon>
    </lineage>
</organism>
<dbReference type="RefSeq" id="WP_166284293.1">
    <property type="nucleotide sequence ID" value="NZ_JAANNP010000057.1"/>
</dbReference>
<comment type="caution">
    <text evidence="5">The sequence shown here is derived from an EMBL/GenBank/DDBJ whole genome shotgun (WGS) entry which is preliminary data.</text>
</comment>
<dbReference type="InterPro" id="IPR015424">
    <property type="entry name" value="PyrdxlP-dep_Trfase"/>
</dbReference>
<feature type="domain" description="Aminotransferase class V" evidence="4">
    <location>
        <begin position="67"/>
        <end position="337"/>
    </location>
</feature>